<name>A0A507QX40_MONPU</name>
<reference evidence="2 3" key="1">
    <citation type="submission" date="2019-06" db="EMBL/GenBank/DDBJ databases">
        <title>Wine fermentation using esterase from Monascus purpureus.</title>
        <authorList>
            <person name="Geng C."/>
            <person name="Zhang Y."/>
        </authorList>
    </citation>
    <scope>NUCLEOTIDE SEQUENCE [LARGE SCALE GENOMIC DNA]</scope>
    <source>
        <strain evidence="2">HQ1</strain>
    </source>
</reference>
<sequence length="312" mass="32736">MLSSQPAYPVSNQSQQLPFYPNATPQYPPGKIPHDQQQHLAQQQQHQRFSFGATPITQPVGSGGAMMPSGLPQSSANTNVNFSAPFAQPSIPTTMNQFSQPQSATPLNVPATGTPSFPSNMTSVSANNVLPTQQRPNQQLNGAQLAAQAAVQAQVAAREKSRVSTLLDINSMLLQEVINLQAAGKAGAPPSQPGQETNPSPTTEQTTEAPKGSGQKPSQEYIECMRRLQANLAYLASIADRAKKSGGVPPTAPAIMTPPPNAPHLNEIYGKLVELFPRANRAAVGTPQSKPGLQVAQGNGRPSPSSALGSAT</sequence>
<feature type="region of interest" description="Disordered" evidence="1">
    <location>
        <begin position="184"/>
        <end position="218"/>
    </location>
</feature>
<dbReference type="STRING" id="5098.A0A507QX40"/>
<dbReference type="Proteomes" id="UP000319663">
    <property type="component" value="Unassembled WGS sequence"/>
</dbReference>
<feature type="compositionally biased region" description="Polar residues" evidence="1">
    <location>
        <begin position="286"/>
        <end position="312"/>
    </location>
</feature>
<feature type="region of interest" description="Disordered" evidence="1">
    <location>
        <begin position="283"/>
        <end position="312"/>
    </location>
</feature>
<comment type="caution">
    <text evidence="2">The sequence shown here is derived from an EMBL/GenBank/DDBJ whole genome shotgun (WGS) entry which is preliminary data.</text>
</comment>
<organism evidence="2 3">
    <name type="scientific">Monascus purpureus</name>
    <name type="common">Red mold</name>
    <name type="synonym">Monascus anka</name>
    <dbReference type="NCBI Taxonomy" id="5098"/>
    <lineage>
        <taxon>Eukaryota</taxon>
        <taxon>Fungi</taxon>
        <taxon>Dikarya</taxon>
        <taxon>Ascomycota</taxon>
        <taxon>Pezizomycotina</taxon>
        <taxon>Eurotiomycetes</taxon>
        <taxon>Eurotiomycetidae</taxon>
        <taxon>Eurotiales</taxon>
        <taxon>Aspergillaceae</taxon>
        <taxon>Monascus</taxon>
    </lineage>
</organism>
<protein>
    <submittedName>
        <fullName evidence="2">Uncharacterized protein</fullName>
    </submittedName>
</protein>
<feature type="compositionally biased region" description="Polar residues" evidence="1">
    <location>
        <begin position="1"/>
        <end position="17"/>
    </location>
</feature>
<feature type="region of interest" description="Disordered" evidence="1">
    <location>
        <begin position="1"/>
        <end position="27"/>
    </location>
</feature>
<keyword evidence="3" id="KW-1185">Reference proteome</keyword>
<evidence type="ECO:0000256" key="1">
    <source>
        <dbReference type="SAM" id="MobiDB-lite"/>
    </source>
</evidence>
<evidence type="ECO:0000313" key="2">
    <source>
        <dbReference type="EMBL" id="TQB72023.1"/>
    </source>
</evidence>
<accession>A0A507QX40</accession>
<evidence type="ECO:0000313" key="3">
    <source>
        <dbReference type="Proteomes" id="UP000319663"/>
    </source>
</evidence>
<gene>
    <name evidence="2" type="ORF">MPDQ_007186</name>
</gene>
<proteinExistence type="predicted"/>
<dbReference type="EMBL" id="VIFY01000071">
    <property type="protein sequence ID" value="TQB72023.1"/>
    <property type="molecule type" value="Genomic_DNA"/>
</dbReference>
<feature type="compositionally biased region" description="Polar residues" evidence="1">
    <location>
        <begin position="193"/>
        <end position="208"/>
    </location>
</feature>
<dbReference type="AlphaFoldDB" id="A0A507QX40"/>